<gene>
    <name evidence="3" type="ORF">CIK91_12210</name>
</gene>
<organism evidence="3 4">
    <name type="scientific">Segatella bryantii</name>
    <name type="common">Prevotella bryantii</name>
    <dbReference type="NCBI Taxonomy" id="77095"/>
    <lineage>
        <taxon>Bacteria</taxon>
        <taxon>Pseudomonadati</taxon>
        <taxon>Bacteroidota</taxon>
        <taxon>Bacteroidia</taxon>
        <taxon>Bacteroidales</taxon>
        <taxon>Prevotellaceae</taxon>
        <taxon>Segatella</taxon>
    </lineage>
</organism>
<sequence>MTSLMRLFRQILTILITLPLFSSCTIMDMYKYSKDVPYFQNANQVVMRLSSHDYSIRIKPKDFLSITVQSIDPETSQPFNLNFSTNSTTGQQSPSESLQKYLVENDGTINFPVIGRLKVVGKTTDEVRDLISSRVNKYFTKRGRPVVTVKIQDFFVTVVGEVRSPKDIQITGDHIGLVEALAQAGDLTEYGRRDNILLIREGFDGAKVVHRFDLRDANVFNDPFYYLQQRDCIYVMPNDLKAKEGKIQEDVNYYTSMTRMPFSIANLIVSLYNK</sequence>
<keyword evidence="4" id="KW-1185">Reference proteome</keyword>
<dbReference type="InterPro" id="IPR003715">
    <property type="entry name" value="Poly_export_N"/>
</dbReference>
<dbReference type="Proteomes" id="UP000216189">
    <property type="component" value="Unassembled WGS sequence"/>
</dbReference>
<proteinExistence type="predicted"/>
<dbReference type="Pfam" id="PF02563">
    <property type="entry name" value="Poly_export"/>
    <property type="match status" value="1"/>
</dbReference>
<comment type="caution">
    <text evidence="3">The sequence shown here is derived from an EMBL/GenBank/DDBJ whole genome shotgun (WGS) entry which is preliminary data.</text>
</comment>
<reference evidence="3 4" key="1">
    <citation type="submission" date="2017-08" db="EMBL/GenBank/DDBJ databases">
        <title>Comparative genomics of non-oral Prevotella species.</title>
        <authorList>
            <person name="Accetto T."/>
            <person name="Nograsek B."/>
            <person name="Avgustin G."/>
        </authorList>
    </citation>
    <scope>NUCLEOTIDE SEQUENCE [LARGE SCALE GENOMIC DNA]</scope>
    <source>
        <strain evidence="3 4">TC1-1</strain>
    </source>
</reference>
<dbReference type="PANTHER" id="PTHR33619:SF3">
    <property type="entry name" value="POLYSACCHARIDE EXPORT PROTEIN GFCE-RELATED"/>
    <property type="match status" value="1"/>
</dbReference>
<dbReference type="EMBL" id="NPJF01000064">
    <property type="protein sequence ID" value="OYP53425.1"/>
    <property type="molecule type" value="Genomic_DNA"/>
</dbReference>
<evidence type="ECO:0000313" key="3">
    <source>
        <dbReference type="EMBL" id="OYP53425.1"/>
    </source>
</evidence>
<dbReference type="Gene3D" id="3.30.1950.10">
    <property type="entry name" value="wza like domain"/>
    <property type="match status" value="1"/>
</dbReference>
<evidence type="ECO:0000313" key="4">
    <source>
        <dbReference type="Proteomes" id="UP000216189"/>
    </source>
</evidence>
<feature type="domain" description="Polysaccharide export protein N-terminal" evidence="2">
    <location>
        <begin position="53"/>
        <end position="151"/>
    </location>
</feature>
<keyword evidence="1" id="KW-0732">Signal</keyword>
<dbReference type="InterPro" id="IPR049712">
    <property type="entry name" value="Poly_export"/>
</dbReference>
<accession>A0ABX4EEF0</accession>
<evidence type="ECO:0000259" key="2">
    <source>
        <dbReference type="Pfam" id="PF02563"/>
    </source>
</evidence>
<dbReference type="PROSITE" id="PS51257">
    <property type="entry name" value="PROKAR_LIPOPROTEIN"/>
    <property type="match status" value="1"/>
</dbReference>
<dbReference type="PANTHER" id="PTHR33619">
    <property type="entry name" value="POLYSACCHARIDE EXPORT PROTEIN GFCE-RELATED"/>
    <property type="match status" value="1"/>
</dbReference>
<evidence type="ECO:0000256" key="1">
    <source>
        <dbReference type="ARBA" id="ARBA00022729"/>
    </source>
</evidence>
<name>A0ABX4EEF0_SEGBR</name>
<protein>
    <recommendedName>
        <fullName evidence="2">Polysaccharide export protein N-terminal domain-containing protein</fullName>
    </recommendedName>
</protein>